<gene>
    <name evidence="1" type="ORF">NECAME_17646</name>
</gene>
<dbReference type="KEGG" id="nai:NECAME_17646"/>
<proteinExistence type="predicted"/>
<dbReference type="EMBL" id="KI658399">
    <property type="protein sequence ID" value="ETN82742.1"/>
    <property type="molecule type" value="Genomic_DNA"/>
</dbReference>
<evidence type="ECO:0000313" key="1">
    <source>
        <dbReference type="EMBL" id="ETN82742.1"/>
    </source>
</evidence>
<dbReference type="OrthoDB" id="10600282at2759"/>
<name>W2TP14_NECAM</name>
<accession>W2TP14</accession>
<dbReference type="AlphaFoldDB" id="W2TP14"/>
<dbReference type="Proteomes" id="UP000053676">
    <property type="component" value="Unassembled WGS sequence"/>
</dbReference>
<protein>
    <submittedName>
        <fullName evidence="1">Uncharacterized protein</fullName>
    </submittedName>
</protein>
<organism evidence="1 2">
    <name type="scientific">Necator americanus</name>
    <name type="common">Human hookworm</name>
    <dbReference type="NCBI Taxonomy" id="51031"/>
    <lineage>
        <taxon>Eukaryota</taxon>
        <taxon>Metazoa</taxon>
        <taxon>Ecdysozoa</taxon>
        <taxon>Nematoda</taxon>
        <taxon>Chromadorea</taxon>
        <taxon>Rhabditida</taxon>
        <taxon>Rhabditina</taxon>
        <taxon>Rhabditomorpha</taxon>
        <taxon>Strongyloidea</taxon>
        <taxon>Ancylostomatidae</taxon>
        <taxon>Bunostominae</taxon>
        <taxon>Necator</taxon>
    </lineage>
</organism>
<sequence length="159" mass="17286">MVPPGQRLFHDARRRHRPLCMRLRARPGNGLHPRSCRIFTYRSGDFAHGDGDCVALAGRQRRNRGEGLPLGVSLKVQDRLENSAPDVPESPAAVALHALPEVAGEALPQDSAELFAVLQDELARRLAVCVASTVGVVTPRATQQQPCVKVAQITRSKAE</sequence>
<reference evidence="2" key="1">
    <citation type="journal article" date="2014" name="Nat. Genet.">
        <title>Genome of the human hookworm Necator americanus.</title>
        <authorList>
            <person name="Tang Y.T."/>
            <person name="Gao X."/>
            <person name="Rosa B.A."/>
            <person name="Abubucker S."/>
            <person name="Hallsworth-Pepin K."/>
            <person name="Martin J."/>
            <person name="Tyagi R."/>
            <person name="Heizer E."/>
            <person name="Zhang X."/>
            <person name="Bhonagiri-Palsikar V."/>
            <person name="Minx P."/>
            <person name="Warren W.C."/>
            <person name="Wang Q."/>
            <person name="Zhan B."/>
            <person name="Hotez P.J."/>
            <person name="Sternberg P.W."/>
            <person name="Dougall A."/>
            <person name="Gaze S.T."/>
            <person name="Mulvenna J."/>
            <person name="Sotillo J."/>
            <person name="Ranganathan S."/>
            <person name="Rabelo E.M."/>
            <person name="Wilson R.K."/>
            <person name="Felgner P.L."/>
            <person name="Bethony J."/>
            <person name="Hawdon J.M."/>
            <person name="Gasser R.B."/>
            <person name="Loukas A."/>
            <person name="Mitreva M."/>
        </authorList>
    </citation>
    <scope>NUCLEOTIDE SEQUENCE [LARGE SCALE GENOMIC DNA]</scope>
</reference>
<keyword evidence="2" id="KW-1185">Reference proteome</keyword>
<evidence type="ECO:0000313" key="2">
    <source>
        <dbReference type="Proteomes" id="UP000053676"/>
    </source>
</evidence>